<feature type="domain" description="Carboxyltransferase" evidence="4">
    <location>
        <begin position="10"/>
        <end position="214"/>
    </location>
</feature>
<dbReference type="SUPFAM" id="SSF160467">
    <property type="entry name" value="PH0987 N-terminal domain-like"/>
    <property type="match status" value="1"/>
</dbReference>
<dbReference type="AlphaFoldDB" id="A0AAE4B4J2"/>
<dbReference type="Pfam" id="PF02682">
    <property type="entry name" value="CT_C_D"/>
    <property type="match status" value="1"/>
</dbReference>
<dbReference type="PANTHER" id="PTHR34698">
    <property type="entry name" value="5-OXOPROLINASE SUBUNIT B"/>
    <property type="match status" value="1"/>
</dbReference>
<dbReference type="Gene3D" id="3.30.1360.40">
    <property type="match status" value="1"/>
</dbReference>
<evidence type="ECO:0000313" key="6">
    <source>
        <dbReference type="Proteomes" id="UP001226762"/>
    </source>
</evidence>
<sequence>MTTAVTDGQPEILPLGADGLLVRFSTRLDDMANRAVLALAEILEADMPEGVAEMSTALASVYLRFDPEDTSRARLAGALRQRLEGQDWTSLPEAVPKRRWHIPTAFGGDHGPQLRETAELLAMREDEAVADLVAHPVRVLAIGFAPGQPYLGMLPDRWDIPRLQSITPQIPASALVVAVRQLIVFTASTPTGWRHIGQTGFRPYRPEASDPFPLLPGDVLQFDPVSDEEFDRILKSDLIGAGGARLEVAE</sequence>
<reference evidence="5" key="2">
    <citation type="submission" date="2023-02" db="EMBL/GenBank/DDBJ databases">
        <title>'Rhodoalgimonas zhirmunskyi' gen. nov., isolated from a red alga.</title>
        <authorList>
            <person name="Nedashkovskaya O.I."/>
            <person name="Otstavnykh N.Y."/>
            <person name="Bystritskaya E.P."/>
            <person name="Balabanova L.A."/>
            <person name="Isaeva M.P."/>
        </authorList>
    </citation>
    <scope>NUCLEOTIDE SEQUENCE</scope>
    <source>
        <strain evidence="5">KCTC 52189</strain>
    </source>
</reference>
<evidence type="ECO:0000256" key="3">
    <source>
        <dbReference type="ARBA" id="ARBA00022840"/>
    </source>
</evidence>
<gene>
    <name evidence="5" type="ORF">NO357_10240</name>
</gene>
<keyword evidence="6" id="KW-1185">Reference proteome</keyword>
<name>A0AAE4B4J2_9RHOB</name>
<protein>
    <submittedName>
        <fullName evidence="5">Allophanate hydrolase subunit 1</fullName>
    </submittedName>
</protein>
<organism evidence="5 6">
    <name type="scientific">Marimonas arenosa</name>
    <dbReference type="NCBI Taxonomy" id="1795305"/>
    <lineage>
        <taxon>Bacteria</taxon>
        <taxon>Pseudomonadati</taxon>
        <taxon>Pseudomonadota</taxon>
        <taxon>Alphaproteobacteria</taxon>
        <taxon>Rhodobacterales</taxon>
        <taxon>Paracoccaceae</taxon>
        <taxon>Marimonas</taxon>
    </lineage>
</organism>
<proteinExistence type="predicted"/>
<evidence type="ECO:0000313" key="5">
    <source>
        <dbReference type="EMBL" id="MDQ2090275.1"/>
    </source>
</evidence>
<dbReference type="GO" id="GO:0016787">
    <property type="term" value="F:hydrolase activity"/>
    <property type="evidence" value="ECO:0007669"/>
    <property type="project" value="UniProtKB-KW"/>
</dbReference>
<keyword evidence="2 5" id="KW-0378">Hydrolase</keyword>
<evidence type="ECO:0000256" key="1">
    <source>
        <dbReference type="ARBA" id="ARBA00022741"/>
    </source>
</evidence>
<dbReference type="RefSeq" id="WP_306735565.1">
    <property type="nucleotide sequence ID" value="NZ_JANHAX010000003.1"/>
</dbReference>
<dbReference type="InterPro" id="IPR003833">
    <property type="entry name" value="CT_C_D"/>
</dbReference>
<dbReference type="GO" id="GO:0005524">
    <property type="term" value="F:ATP binding"/>
    <property type="evidence" value="ECO:0007669"/>
    <property type="project" value="UniProtKB-KW"/>
</dbReference>
<comment type="caution">
    <text evidence="5">The sequence shown here is derived from an EMBL/GenBank/DDBJ whole genome shotgun (WGS) entry which is preliminary data.</text>
</comment>
<keyword evidence="1" id="KW-0547">Nucleotide-binding</keyword>
<dbReference type="SUPFAM" id="SSF50891">
    <property type="entry name" value="Cyclophilin-like"/>
    <property type="match status" value="1"/>
</dbReference>
<accession>A0AAE4B4J2</accession>
<dbReference type="InterPro" id="IPR010016">
    <property type="entry name" value="PxpB"/>
</dbReference>
<keyword evidence="3" id="KW-0067">ATP-binding</keyword>
<dbReference type="InterPro" id="IPR029000">
    <property type="entry name" value="Cyclophilin-like_dom_sf"/>
</dbReference>
<dbReference type="SMART" id="SM00796">
    <property type="entry name" value="AHS1"/>
    <property type="match status" value="1"/>
</dbReference>
<dbReference type="Gene3D" id="2.40.100.10">
    <property type="entry name" value="Cyclophilin-like"/>
    <property type="match status" value="1"/>
</dbReference>
<reference evidence="5" key="1">
    <citation type="submission" date="2022-07" db="EMBL/GenBank/DDBJ databases">
        <authorList>
            <person name="Otstavnykh N."/>
            <person name="Isaeva M."/>
            <person name="Bystritskaya E."/>
        </authorList>
    </citation>
    <scope>NUCLEOTIDE SEQUENCE</scope>
    <source>
        <strain evidence="5">KCTC 52189</strain>
    </source>
</reference>
<evidence type="ECO:0000259" key="4">
    <source>
        <dbReference type="SMART" id="SM00796"/>
    </source>
</evidence>
<dbReference type="EMBL" id="JANHAX010000003">
    <property type="protein sequence ID" value="MDQ2090275.1"/>
    <property type="molecule type" value="Genomic_DNA"/>
</dbReference>
<evidence type="ECO:0000256" key="2">
    <source>
        <dbReference type="ARBA" id="ARBA00022801"/>
    </source>
</evidence>
<dbReference type="Proteomes" id="UP001226762">
    <property type="component" value="Unassembled WGS sequence"/>
</dbReference>
<dbReference type="PANTHER" id="PTHR34698:SF2">
    <property type="entry name" value="5-OXOPROLINASE SUBUNIT B"/>
    <property type="match status" value="1"/>
</dbReference>